<dbReference type="InterPro" id="IPR012296">
    <property type="entry name" value="Nuclease_put_TT1808"/>
</dbReference>
<protein>
    <submittedName>
        <fullName evidence="2">Uma2 family endonuclease</fullName>
    </submittedName>
</protein>
<dbReference type="RefSeq" id="WP_310371792.1">
    <property type="nucleotide sequence ID" value="NZ_JAVDYB010000001.1"/>
</dbReference>
<evidence type="ECO:0000259" key="1">
    <source>
        <dbReference type="Pfam" id="PF05685"/>
    </source>
</evidence>
<keyword evidence="2" id="KW-0540">Nuclease</keyword>
<keyword evidence="3" id="KW-1185">Reference proteome</keyword>
<proteinExistence type="predicted"/>
<dbReference type="SUPFAM" id="SSF52980">
    <property type="entry name" value="Restriction endonuclease-like"/>
    <property type="match status" value="1"/>
</dbReference>
<dbReference type="CDD" id="cd06260">
    <property type="entry name" value="DUF820-like"/>
    <property type="match status" value="1"/>
</dbReference>
<dbReference type="Proteomes" id="UP001183643">
    <property type="component" value="Unassembled WGS sequence"/>
</dbReference>
<dbReference type="InterPro" id="IPR008538">
    <property type="entry name" value="Uma2"/>
</dbReference>
<dbReference type="AlphaFoldDB" id="A0AAE3YT11"/>
<dbReference type="Pfam" id="PF05685">
    <property type="entry name" value="Uma2"/>
    <property type="match status" value="1"/>
</dbReference>
<accession>A0AAE3YT11</accession>
<dbReference type="GO" id="GO:0004519">
    <property type="term" value="F:endonuclease activity"/>
    <property type="evidence" value="ECO:0007669"/>
    <property type="project" value="UniProtKB-KW"/>
</dbReference>
<dbReference type="EMBL" id="JAVDYB010000001">
    <property type="protein sequence ID" value="MDR7278707.1"/>
    <property type="molecule type" value="Genomic_DNA"/>
</dbReference>
<dbReference type="InterPro" id="IPR011335">
    <property type="entry name" value="Restrct_endonuc-II-like"/>
</dbReference>
<sequence length="187" mass="21003">MPMRGAMTVSDLADSGRTLRHELINGNLYPLTLSGLHQIICRKLADALEPERHDWANFLPLCNMSLEVDRHNAPRADVVIAPLRHFGRTTIPARHLLLVAEVLSPDSQDRDRGEKADLYAHAGVPAYWLIDPDAAQVTLTAHRLNASGYQTVFQGDRLFQADWPWPATIDLRAMTTGRNRIRDSGRH</sequence>
<evidence type="ECO:0000313" key="3">
    <source>
        <dbReference type="Proteomes" id="UP001183643"/>
    </source>
</evidence>
<keyword evidence="2" id="KW-0378">Hydrolase</keyword>
<feature type="domain" description="Putative restriction endonuclease" evidence="1">
    <location>
        <begin position="15"/>
        <end position="154"/>
    </location>
</feature>
<keyword evidence="2" id="KW-0255">Endonuclease</keyword>
<name>A0AAE3YT11_9ACTN</name>
<dbReference type="PANTHER" id="PTHR35400:SF3">
    <property type="entry name" value="SLL1072 PROTEIN"/>
    <property type="match status" value="1"/>
</dbReference>
<comment type="caution">
    <text evidence="2">The sequence shown here is derived from an EMBL/GenBank/DDBJ whole genome shotgun (WGS) entry which is preliminary data.</text>
</comment>
<reference evidence="2" key="1">
    <citation type="submission" date="2023-07" db="EMBL/GenBank/DDBJ databases">
        <title>Sequencing the genomes of 1000 actinobacteria strains.</title>
        <authorList>
            <person name="Klenk H.-P."/>
        </authorList>
    </citation>
    <scope>NUCLEOTIDE SEQUENCE</scope>
    <source>
        <strain evidence="2">DSM 44707</strain>
    </source>
</reference>
<dbReference type="PANTHER" id="PTHR35400">
    <property type="entry name" value="SLR1083 PROTEIN"/>
    <property type="match status" value="1"/>
</dbReference>
<gene>
    <name evidence="2" type="ORF">J2S41_005485</name>
</gene>
<dbReference type="Gene3D" id="3.90.1570.10">
    <property type="entry name" value="tt1808, chain A"/>
    <property type="match status" value="1"/>
</dbReference>
<evidence type="ECO:0000313" key="2">
    <source>
        <dbReference type="EMBL" id="MDR7278707.1"/>
    </source>
</evidence>
<organism evidence="2 3">
    <name type="scientific">Catenuloplanes atrovinosus</name>
    <dbReference type="NCBI Taxonomy" id="137266"/>
    <lineage>
        <taxon>Bacteria</taxon>
        <taxon>Bacillati</taxon>
        <taxon>Actinomycetota</taxon>
        <taxon>Actinomycetes</taxon>
        <taxon>Micromonosporales</taxon>
        <taxon>Micromonosporaceae</taxon>
        <taxon>Catenuloplanes</taxon>
    </lineage>
</organism>